<reference evidence="1" key="1">
    <citation type="submission" date="2020-05" db="EMBL/GenBank/DDBJ databases">
        <authorList>
            <person name="Chiriac C."/>
            <person name="Salcher M."/>
            <person name="Ghai R."/>
            <person name="Kavagutti S V."/>
        </authorList>
    </citation>
    <scope>NUCLEOTIDE SEQUENCE</scope>
</reference>
<evidence type="ECO:0000313" key="1">
    <source>
        <dbReference type="EMBL" id="CAB4648264.1"/>
    </source>
</evidence>
<gene>
    <name evidence="1" type="ORF">UFOPK2162_00873</name>
</gene>
<accession>A0A6J6KJA8</accession>
<sequence>MRSSNLCTMKLIGIAIAVVVALFFLGSSASSIFSDIKAQVTGLTSGVTDLLPAGDAYGAGLAEGQKILENTDYLDQMNISLLPGASQLIQSIKDGQITEERITELANLYFPVAAVKAGIVNLSAENRAEFVRGVIEGYFPKSA</sequence>
<name>A0A6J6KJA8_9ZZZZ</name>
<protein>
    <submittedName>
        <fullName evidence="1">Unannotated protein</fullName>
    </submittedName>
</protein>
<dbReference type="AlphaFoldDB" id="A0A6J6KJA8"/>
<organism evidence="1">
    <name type="scientific">freshwater metagenome</name>
    <dbReference type="NCBI Taxonomy" id="449393"/>
    <lineage>
        <taxon>unclassified sequences</taxon>
        <taxon>metagenomes</taxon>
        <taxon>ecological metagenomes</taxon>
    </lineage>
</organism>
<dbReference type="EMBL" id="CAEZVZ010000127">
    <property type="protein sequence ID" value="CAB4648264.1"/>
    <property type="molecule type" value="Genomic_DNA"/>
</dbReference>
<proteinExistence type="predicted"/>